<keyword evidence="3" id="KW-1185">Reference proteome</keyword>
<sequence>MYDESQPEPITEPDTPNATKFHPDDENADYPSKDRLDGMKSFIVHYSRLRAFNKGIFSYKWGDNPMLQRQDSLTILDAVAGYVELNPLQKKVARMEMDRALFQKWSSPAGIDKELIAVCICAIVLRNDCRSDRAYHPNRNDENNDELFVHLMEGFSYQDTTVRRCIQKVQGHIQWSSVDWKEAETMLSA</sequence>
<feature type="region of interest" description="Disordered" evidence="1">
    <location>
        <begin position="1"/>
        <end position="33"/>
    </location>
</feature>
<dbReference type="OrthoDB" id="301292at2157"/>
<evidence type="ECO:0000256" key="1">
    <source>
        <dbReference type="SAM" id="MobiDB-lite"/>
    </source>
</evidence>
<organism evidence="2 3">
    <name type="scientific">Halorarum salinum</name>
    <dbReference type="NCBI Taxonomy" id="2743089"/>
    <lineage>
        <taxon>Archaea</taxon>
        <taxon>Methanobacteriati</taxon>
        <taxon>Methanobacteriota</taxon>
        <taxon>Stenosarchaea group</taxon>
        <taxon>Halobacteria</taxon>
        <taxon>Halobacteriales</taxon>
        <taxon>Haloferacaceae</taxon>
        <taxon>Halorarum</taxon>
    </lineage>
</organism>
<proteinExistence type="predicted"/>
<gene>
    <name evidence="2" type="ORF">HUG12_01535</name>
</gene>
<feature type="compositionally biased region" description="Basic and acidic residues" evidence="1">
    <location>
        <begin position="21"/>
        <end position="33"/>
    </location>
</feature>
<evidence type="ECO:0000313" key="3">
    <source>
        <dbReference type="Proteomes" id="UP000509626"/>
    </source>
</evidence>
<dbReference type="RefSeq" id="WP_179267085.1">
    <property type="nucleotide sequence ID" value="NZ_CP058579.1"/>
</dbReference>
<protein>
    <submittedName>
        <fullName evidence="2">Uncharacterized protein</fullName>
    </submittedName>
</protein>
<name>A0A7D5Q964_9EURY</name>
<dbReference type="KEGG" id="halu:HUG12_01535"/>
<dbReference type="GeneID" id="56036100"/>
<evidence type="ECO:0000313" key="2">
    <source>
        <dbReference type="EMBL" id="QLG60499.1"/>
    </source>
</evidence>
<reference evidence="2 3" key="1">
    <citation type="submission" date="2020-06" db="EMBL/GenBank/DDBJ databases">
        <title>NJ-3-1, isolated from saline soil.</title>
        <authorList>
            <person name="Cui H.L."/>
            <person name="Shi X."/>
        </authorList>
    </citation>
    <scope>NUCLEOTIDE SEQUENCE [LARGE SCALE GENOMIC DNA]</scope>
    <source>
        <strain evidence="2 3">NJ-3-1</strain>
    </source>
</reference>
<accession>A0A7D5Q964</accession>
<dbReference type="EMBL" id="CP058579">
    <property type="protein sequence ID" value="QLG60499.1"/>
    <property type="molecule type" value="Genomic_DNA"/>
</dbReference>
<dbReference type="AlphaFoldDB" id="A0A7D5Q964"/>
<dbReference type="Proteomes" id="UP000509626">
    <property type="component" value="Chromosome"/>
</dbReference>